<sequence>MAYQLRSYRKFLAAAATAAMVATAVVPAASAASFPDVSDRYKEAVDYLEAEEITNGLADGTFGTHSQIKRADAAVWIAKALGFENFGAPDSGFTDVPERAAKAVNVLKDLGIINGKTADTFGSHDSLTRAEMAKMIAIAYDLPLDGGAHPFTDVSAVFSDYVKAVYTAGITNGKSETSFGANAPTTRGELAIFIKKAEEFKVVAPDVLVSDVAGVLNDDNTITITGKAEGVEKVAVKLPNGDKPIAANAAVVNGVFTVTTEIPAAGIHEIAVYDEKGNLLYEGVADKVVDAKIKIAEIKR</sequence>
<keyword evidence="5" id="KW-1185">Reference proteome</keyword>
<dbReference type="Proteomes" id="UP000326671">
    <property type="component" value="Unassembled WGS sequence"/>
</dbReference>
<evidence type="ECO:0000256" key="2">
    <source>
        <dbReference type="SAM" id="SignalP"/>
    </source>
</evidence>
<feature type="signal peptide" evidence="2">
    <location>
        <begin position="1"/>
        <end position="31"/>
    </location>
</feature>
<dbReference type="InterPro" id="IPR051465">
    <property type="entry name" value="Cell_Envelope_Struct_Comp"/>
</dbReference>
<organism evidence="4 5">
    <name type="scientific">Niallia endozanthoxylica</name>
    <dbReference type="NCBI Taxonomy" id="2036016"/>
    <lineage>
        <taxon>Bacteria</taxon>
        <taxon>Bacillati</taxon>
        <taxon>Bacillota</taxon>
        <taxon>Bacilli</taxon>
        <taxon>Bacillales</taxon>
        <taxon>Bacillaceae</taxon>
        <taxon>Niallia</taxon>
    </lineage>
</organism>
<name>A0A5J5H4I1_9BACI</name>
<feature type="domain" description="SLH" evidence="3">
    <location>
        <begin position="87"/>
        <end position="150"/>
    </location>
</feature>
<gene>
    <name evidence="4" type="ORF">F4V44_22800</name>
</gene>
<comment type="caution">
    <text evidence="4">The sequence shown here is derived from an EMBL/GenBank/DDBJ whole genome shotgun (WGS) entry which is preliminary data.</text>
</comment>
<dbReference type="PANTHER" id="PTHR43308">
    <property type="entry name" value="OUTER MEMBRANE PROTEIN ALPHA-RELATED"/>
    <property type="match status" value="1"/>
</dbReference>
<dbReference type="OrthoDB" id="2776339at2"/>
<dbReference type="EMBL" id="VYKL01000041">
    <property type="protein sequence ID" value="KAA9015486.1"/>
    <property type="molecule type" value="Genomic_DNA"/>
</dbReference>
<proteinExistence type="predicted"/>
<keyword evidence="1 2" id="KW-0732">Signal</keyword>
<dbReference type="AlphaFoldDB" id="A0A5J5H4I1"/>
<evidence type="ECO:0000313" key="4">
    <source>
        <dbReference type="EMBL" id="KAA9015486.1"/>
    </source>
</evidence>
<dbReference type="RefSeq" id="WP_150442316.1">
    <property type="nucleotide sequence ID" value="NZ_VYKL01000041.1"/>
</dbReference>
<protein>
    <submittedName>
        <fullName evidence="4">S-layer homology domain-containing protein</fullName>
    </submittedName>
</protein>
<feature type="chain" id="PRO_5023838401" evidence="2">
    <location>
        <begin position="32"/>
        <end position="300"/>
    </location>
</feature>
<evidence type="ECO:0000259" key="3">
    <source>
        <dbReference type="PROSITE" id="PS51272"/>
    </source>
</evidence>
<dbReference type="InterPro" id="IPR001119">
    <property type="entry name" value="SLH_dom"/>
</dbReference>
<dbReference type="Pfam" id="PF00395">
    <property type="entry name" value="SLH"/>
    <property type="match status" value="3"/>
</dbReference>
<accession>A0A5J5H4I1</accession>
<dbReference type="InterPro" id="IPR006311">
    <property type="entry name" value="TAT_signal"/>
</dbReference>
<dbReference type="PROSITE" id="PS51272">
    <property type="entry name" value="SLH"/>
    <property type="match status" value="2"/>
</dbReference>
<evidence type="ECO:0000256" key="1">
    <source>
        <dbReference type="ARBA" id="ARBA00022729"/>
    </source>
</evidence>
<feature type="domain" description="SLH" evidence="3">
    <location>
        <begin position="28"/>
        <end position="86"/>
    </location>
</feature>
<evidence type="ECO:0000313" key="5">
    <source>
        <dbReference type="Proteomes" id="UP000326671"/>
    </source>
</evidence>
<reference evidence="4 5" key="1">
    <citation type="submission" date="2019-09" db="EMBL/GenBank/DDBJ databases">
        <title>Whole genome sequences of isolates from the Mars Exploration Rovers.</title>
        <authorList>
            <person name="Seuylemezian A."/>
            <person name="Vaishampayan P."/>
        </authorList>
    </citation>
    <scope>NUCLEOTIDE SEQUENCE [LARGE SCALE GENOMIC DNA]</scope>
    <source>
        <strain evidence="4 5">MER_TA_151</strain>
    </source>
</reference>
<dbReference type="PROSITE" id="PS51318">
    <property type="entry name" value="TAT"/>
    <property type="match status" value="1"/>
</dbReference>